<reference evidence="6 8" key="1">
    <citation type="submission" date="2023-05" db="EMBL/GenBank/DDBJ databases">
        <title>Actinoplanes sp. NEAU-A12 genome sequencing.</title>
        <authorList>
            <person name="Wang Z.-S."/>
        </authorList>
    </citation>
    <scope>NUCLEOTIDE SEQUENCE [LARGE SCALE GENOMIC DNA]</scope>
    <source>
        <strain evidence="6 8">NEAU-A12</strain>
    </source>
</reference>
<gene>
    <name evidence="6" type="ORF">QLQ12_10455</name>
    <name evidence="7" type="ORF">QLQ12_30285</name>
</gene>
<evidence type="ECO:0000313" key="7">
    <source>
        <dbReference type="EMBL" id="MDI6102915.1"/>
    </source>
</evidence>
<keyword evidence="2" id="KW-0333">Golgi apparatus</keyword>
<evidence type="ECO:0000313" key="8">
    <source>
        <dbReference type="Proteomes" id="UP001241758"/>
    </source>
</evidence>
<dbReference type="Proteomes" id="UP001241758">
    <property type="component" value="Unassembled WGS sequence"/>
</dbReference>
<dbReference type="RefSeq" id="WP_282758987.1">
    <property type="nucleotide sequence ID" value="NZ_JASCTH010000006.1"/>
</dbReference>
<organism evidence="6 8">
    <name type="scientific">Actinoplanes sandaracinus</name>
    <dbReference type="NCBI Taxonomy" id="3045177"/>
    <lineage>
        <taxon>Bacteria</taxon>
        <taxon>Bacillati</taxon>
        <taxon>Actinomycetota</taxon>
        <taxon>Actinomycetes</taxon>
        <taxon>Micromonosporales</taxon>
        <taxon>Micromonosporaceae</taxon>
        <taxon>Actinoplanes</taxon>
    </lineage>
</organism>
<evidence type="ECO:0000313" key="6">
    <source>
        <dbReference type="EMBL" id="MDI6099020.1"/>
    </source>
</evidence>
<dbReference type="PANTHER" id="PTHR12704:SF2">
    <property type="entry name" value="GOLGI PHOSPHOPROTEIN 3 HOMOLOG SAURON"/>
    <property type="match status" value="1"/>
</dbReference>
<keyword evidence="3" id="KW-0446">Lipid-binding</keyword>
<evidence type="ECO:0000256" key="5">
    <source>
        <dbReference type="SAM" id="MobiDB-lite"/>
    </source>
</evidence>
<feature type="region of interest" description="Disordered" evidence="5">
    <location>
        <begin position="212"/>
        <end position="236"/>
    </location>
</feature>
<keyword evidence="4" id="KW-0472">Membrane</keyword>
<dbReference type="Gene3D" id="1.10.3630.10">
    <property type="entry name" value="yeast vps74-n-term truncation variant domain like"/>
    <property type="match status" value="1"/>
</dbReference>
<protein>
    <submittedName>
        <fullName evidence="6">GPP34 family phosphoprotein</fullName>
    </submittedName>
</protein>
<accession>A0ABT6WH46</accession>
<sequence length="236" mass="24898">MNLLEEFTLLAHDDEGRRIIDGTRLDYALGGALLVELALAERIGMSNRKVVVLDATPVGETLADETLTHIAGESRERKPSHWVRRPPKGVRQRVLDRLVTSEVLRAEHSRVLGVFPRTRYPSAHGTEPVAETAVRGRLRAAVERVGTVEPRTGALCALIAATEMDRKVFPDMDRKQVRARLAEIGEGDWAAEAVRKVIRDVQVAVAAAVVTGGGGDGGSGDGGGGGGDGGGGGGGS</sequence>
<name>A0ABT6WH46_9ACTN</name>
<dbReference type="InterPro" id="IPR038261">
    <property type="entry name" value="GPP34-like_sf"/>
</dbReference>
<dbReference type="InterPro" id="IPR008628">
    <property type="entry name" value="GPP34-like"/>
</dbReference>
<keyword evidence="8" id="KW-1185">Reference proteome</keyword>
<proteinExistence type="predicted"/>
<evidence type="ECO:0000256" key="2">
    <source>
        <dbReference type="ARBA" id="ARBA00023034"/>
    </source>
</evidence>
<evidence type="ECO:0000256" key="3">
    <source>
        <dbReference type="ARBA" id="ARBA00023121"/>
    </source>
</evidence>
<comment type="subcellular location">
    <subcellularLocation>
        <location evidence="1">Golgi apparatus membrane</location>
        <topology evidence="1">Peripheral membrane protein</topology>
        <orientation evidence="1">Cytoplasmic side</orientation>
    </subcellularLocation>
</comment>
<evidence type="ECO:0000256" key="1">
    <source>
        <dbReference type="ARBA" id="ARBA00004255"/>
    </source>
</evidence>
<comment type="caution">
    <text evidence="6">The sequence shown here is derived from an EMBL/GenBank/DDBJ whole genome shotgun (WGS) entry which is preliminary data.</text>
</comment>
<dbReference type="EMBL" id="JASCTH010000006">
    <property type="protein sequence ID" value="MDI6099020.1"/>
    <property type="molecule type" value="Genomic_DNA"/>
</dbReference>
<dbReference type="EMBL" id="JASCTH010000022">
    <property type="protein sequence ID" value="MDI6102915.1"/>
    <property type="molecule type" value="Genomic_DNA"/>
</dbReference>
<dbReference type="Pfam" id="PF05719">
    <property type="entry name" value="GPP34"/>
    <property type="match status" value="1"/>
</dbReference>
<dbReference type="PANTHER" id="PTHR12704">
    <property type="entry name" value="TRANS-GOLGI PROTEIN GMX33"/>
    <property type="match status" value="1"/>
</dbReference>
<evidence type="ECO:0000256" key="4">
    <source>
        <dbReference type="ARBA" id="ARBA00023136"/>
    </source>
</evidence>